<evidence type="ECO:0000313" key="2">
    <source>
        <dbReference type="EMBL" id="REC63444.1"/>
    </source>
</evidence>
<keyword evidence="3" id="KW-1185">Reference proteome</keyword>
<feature type="transmembrane region" description="Helical" evidence="1">
    <location>
        <begin position="35"/>
        <end position="53"/>
    </location>
</feature>
<name>A0A3D9CCI9_9FLAO</name>
<dbReference type="RefSeq" id="WP_115969344.1">
    <property type="nucleotide sequence ID" value="NZ_QNVT01000003.1"/>
</dbReference>
<organism evidence="2 3">
    <name type="scientific">Chryseobacterium pennae</name>
    <dbReference type="NCBI Taxonomy" id="2258962"/>
    <lineage>
        <taxon>Bacteria</taxon>
        <taxon>Pseudomonadati</taxon>
        <taxon>Bacteroidota</taxon>
        <taxon>Flavobacteriia</taxon>
        <taxon>Flavobacteriales</taxon>
        <taxon>Weeksellaceae</taxon>
        <taxon>Chryseobacterium group</taxon>
        <taxon>Chryseobacterium</taxon>
    </lineage>
</organism>
<proteinExistence type="predicted"/>
<gene>
    <name evidence="2" type="ORF">DRF65_04925</name>
</gene>
<keyword evidence="1" id="KW-1133">Transmembrane helix</keyword>
<evidence type="ECO:0000313" key="3">
    <source>
        <dbReference type="Proteomes" id="UP000256686"/>
    </source>
</evidence>
<accession>A0A3D9CCI9</accession>
<protein>
    <submittedName>
        <fullName evidence="2">Uncharacterized protein</fullName>
    </submittedName>
</protein>
<dbReference type="AlphaFoldDB" id="A0A3D9CCI9"/>
<evidence type="ECO:0000256" key="1">
    <source>
        <dbReference type="SAM" id="Phobius"/>
    </source>
</evidence>
<feature type="transmembrane region" description="Helical" evidence="1">
    <location>
        <begin position="12"/>
        <end position="29"/>
    </location>
</feature>
<dbReference type="Proteomes" id="UP000256686">
    <property type="component" value="Unassembled WGS sequence"/>
</dbReference>
<dbReference type="EMBL" id="QNVT01000003">
    <property type="protein sequence ID" value="REC63444.1"/>
    <property type="molecule type" value="Genomic_DNA"/>
</dbReference>
<sequence length="161" mass="18936">MTKIKFRKSNIIISIILCLLGISFFVYLLMNEDFIIQWVSVLWISIILYILYIRYRQLTRANSGTSGLEMNDKGILNSTLSSPLFLSWKEIESFESGFYRSNHIFIKPKNLEKYKDKNKLLHFIKSIFSPKPDILMIDTDVLEPGKKELLVLLNNKLRENR</sequence>
<reference evidence="3" key="1">
    <citation type="submission" date="2018-06" db="EMBL/GenBank/DDBJ databases">
        <authorList>
            <person name="Lum Nde A."/>
            <person name="Hugo C."/>
        </authorList>
    </citation>
    <scope>NUCLEOTIDE SEQUENCE [LARGE SCALE GENOMIC DNA]</scope>
    <source>
        <strain evidence="3">1_F178</strain>
    </source>
</reference>
<keyword evidence="1" id="KW-0472">Membrane</keyword>
<keyword evidence="1" id="KW-0812">Transmembrane</keyword>
<comment type="caution">
    <text evidence="2">The sequence shown here is derived from an EMBL/GenBank/DDBJ whole genome shotgun (WGS) entry which is preliminary data.</text>
</comment>